<evidence type="ECO:0000256" key="2">
    <source>
        <dbReference type="ARBA" id="ARBA00022475"/>
    </source>
</evidence>
<organism evidence="7 8">
    <name type="scientific">Flavobacterium branchiicola</name>
    <dbReference type="NCBI Taxonomy" id="1114875"/>
    <lineage>
        <taxon>Bacteria</taxon>
        <taxon>Pseudomonadati</taxon>
        <taxon>Bacteroidota</taxon>
        <taxon>Flavobacteriia</taxon>
        <taxon>Flavobacteriales</taxon>
        <taxon>Flavobacteriaceae</taxon>
        <taxon>Flavobacterium</taxon>
    </lineage>
</organism>
<dbReference type="Proteomes" id="UP001595935">
    <property type="component" value="Unassembled WGS sequence"/>
</dbReference>
<feature type="transmembrane region" description="Helical" evidence="6">
    <location>
        <begin position="40"/>
        <end position="62"/>
    </location>
</feature>
<keyword evidence="3 6" id="KW-0812">Transmembrane</keyword>
<feature type="transmembrane region" description="Helical" evidence="6">
    <location>
        <begin position="74"/>
        <end position="93"/>
    </location>
</feature>
<comment type="subcellular location">
    <subcellularLocation>
        <location evidence="1">Cell membrane</location>
        <topology evidence="1">Multi-pass membrane protein</topology>
    </subcellularLocation>
</comment>
<dbReference type="PANTHER" id="PTHR30086:SF20">
    <property type="entry name" value="ARGININE EXPORTER PROTEIN ARGO-RELATED"/>
    <property type="match status" value="1"/>
</dbReference>
<dbReference type="RefSeq" id="WP_213255344.1">
    <property type="nucleotide sequence ID" value="NZ_JAGYWA010000001.1"/>
</dbReference>
<evidence type="ECO:0000256" key="3">
    <source>
        <dbReference type="ARBA" id="ARBA00022692"/>
    </source>
</evidence>
<evidence type="ECO:0000256" key="4">
    <source>
        <dbReference type="ARBA" id="ARBA00022989"/>
    </source>
</evidence>
<evidence type="ECO:0000256" key="5">
    <source>
        <dbReference type="ARBA" id="ARBA00023136"/>
    </source>
</evidence>
<keyword evidence="5 6" id="KW-0472">Membrane</keyword>
<feature type="transmembrane region" description="Helical" evidence="6">
    <location>
        <begin position="6"/>
        <end position="28"/>
    </location>
</feature>
<name>A0ABV9P9L4_9FLAO</name>
<evidence type="ECO:0000313" key="8">
    <source>
        <dbReference type="Proteomes" id="UP001595935"/>
    </source>
</evidence>
<dbReference type="InterPro" id="IPR001123">
    <property type="entry name" value="LeuE-type"/>
</dbReference>
<dbReference type="EMBL" id="JBHSGV010000001">
    <property type="protein sequence ID" value="MFC4745821.1"/>
    <property type="molecule type" value="Genomic_DNA"/>
</dbReference>
<keyword evidence="8" id="KW-1185">Reference proteome</keyword>
<comment type="caution">
    <text evidence="7">The sequence shown here is derived from an EMBL/GenBank/DDBJ whole genome shotgun (WGS) entry which is preliminary data.</text>
</comment>
<protein>
    <submittedName>
        <fullName evidence="7">LysE family transporter</fullName>
    </submittedName>
</protein>
<sequence length="213" mass="23742">MALLTPLLSGFIAAAIGIIPPGLINMTAAKINLKEGKKNALWFVIGAVLVIFFQVYVAVLFARVIDNRPDVVTLLREIGFVTFSILTIYFLFIAKEPKAKKKAKIKKSSKKSRFFLGMLLSGLNFFPIPYYVVVSVTLATYHLFVFENNTIFTFVLGSVLGSFAALYSYIAFFGKIEKKTDYLLRNMNTIIGSITGLVALATLFNILNYYFGQ</sequence>
<keyword evidence="4 6" id="KW-1133">Transmembrane helix</keyword>
<keyword evidence="2" id="KW-1003">Cell membrane</keyword>
<dbReference type="PANTHER" id="PTHR30086">
    <property type="entry name" value="ARGININE EXPORTER PROTEIN ARGO"/>
    <property type="match status" value="1"/>
</dbReference>
<dbReference type="Pfam" id="PF01810">
    <property type="entry name" value="LysE"/>
    <property type="match status" value="1"/>
</dbReference>
<feature type="transmembrane region" description="Helical" evidence="6">
    <location>
        <begin position="114"/>
        <end position="144"/>
    </location>
</feature>
<proteinExistence type="predicted"/>
<feature type="transmembrane region" description="Helical" evidence="6">
    <location>
        <begin position="150"/>
        <end position="170"/>
    </location>
</feature>
<evidence type="ECO:0000256" key="6">
    <source>
        <dbReference type="SAM" id="Phobius"/>
    </source>
</evidence>
<evidence type="ECO:0000313" key="7">
    <source>
        <dbReference type="EMBL" id="MFC4745821.1"/>
    </source>
</evidence>
<gene>
    <name evidence="7" type="ORF">ACFO5S_00070</name>
</gene>
<feature type="transmembrane region" description="Helical" evidence="6">
    <location>
        <begin position="190"/>
        <end position="211"/>
    </location>
</feature>
<accession>A0ABV9P9L4</accession>
<reference evidence="8" key="1">
    <citation type="journal article" date="2019" name="Int. J. Syst. Evol. Microbiol.">
        <title>The Global Catalogue of Microorganisms (GCM) 10K type strain sequencing project: providing services to taxonomists for standard genome sequencing and annotation.</title>
        <authorList>
            <consortium name="The Broad Institute Genomics Platform"/>
            <consortium name="The Broad Institute Genome Sequencing Center for Infectious Disease"/>
            <person name="Wu L."/>
            <person name="Ma J."/>
        </authorList>
    </citation>
    <scope>NUCLEOTIDE SEQUENCE [LARGE SCALE GENOMIC DNA]</scope>
    <source>
        <strain evidence="8">WYCCWR 13023</strain>
    </source>
</reference>
<evidence type="ECO:0000256" key="1">
    <source>
        <dbReference type="ARBA" id="ARBA00004651"/>
    </source>
</evidence>